<dbReference type="Proteomes" id="UP001174694">
    <property type="component" value="Unassembled WGS sequence"/>
</dbReference>
<dbReference type="InterPro" id="IPR052895">
    <property type="entry name" value="HetReg/Transcr_Mod"/>
</dbReference>
<feature type="domain" description="Heterokaryon incompatibility" evidence="2">
    <location>
        <begin position="44"/>
        <end position="243"/>
    </location>
</feature>
<organism evidence="3 4">
    <name type="scientific">Pleurostoma richardsiae</name>
    <dbReference type="NCBI Taxonomy" id="41990"/>
    <lineage>
        <taxon>Eukaryota</taxon>
        <taxon>Fungi</taxon>
        <taxon>Dikarya</taxon>
        <taxon>Ascomycota</taxon>
        <taxon>Pezizomycotina</taxon>
        <taxon>Sordariomycetes</taxon>
        <taxon>Sordariomycetidae</taxon>
        <taxon>Calosphaeriales</taxon>
        <taxon>Pleurostomataceae</taxon>
        <taxon>Pleurostoma</taxon>
    </lineage>
</organism>
<dbReference type="Pfam" id="PF26639">
    <property type="entry name" value="Het-6_barrel"/>
    <property type="match status" value="1"/>
</dbReference>
<dbReference type="InterPro" id="IPR010730">
    <property type="entry name" value="HET"/>
</dbReference>
<accession>A0AA38VTB2</accession>
<dbReference type="PANTHER" id="PTHR24148">
    <property type="entry name" value="ANKYRIN REPEAT DOMAIN-CONTAINING PROTEIN 39 HOMOLOG-RELATED"/>
    <property type="match status" value="1"/>
</dbReference>
<evidence type="ECO:0000313" key="3">
    <source>
        <dbReference type="EMBL" id="KAJ9144569.1"/>
    </source>
</evidence>
<evidence type="ECO:0000256" key="1">
    <source>
        <dbReference type="SAM" id="MobiDB-lite"/>
    </source>
</evidence>
<dbReference type="EMBL" id="JANBVO010000016">
    <property type="protein sequence ID" value="KAJ9144569.1"/>
    <property type="molecule type" value="Genomic_DNA"/>
</dbReference>
<evidence type="ECO:0000313" key="4">
    <source>
        <dbReference type="Proteomes" id="UP001174694"/>
    </source>
</evidence>
<comment type="caution">
    <text evidence="3">The sequence shown here is derived from an EMBL/GenBank/DDBJ whole genome shotgun (WGS) entry which is preliminary data.</text>
</comment>
<evidence type="ECO:0000259" key="2">
    <source>
        <dbReference type="Pfam" id="PF06985"/>
    </source>
</evidence>
<protein>
    <submittedName>
        <fullName evidence="3">Ankyrin and het domain protein</fullName>
    </submittedName>
</protein>
<gene>
    <name evidence="3" type="ORF">NKR23_g5870</name>
</gene>
<feature type="compositionally biased region" description="Polar residues" evidence="1">
    <location>
        <begin position="572"/>
        <end position="590"/>
    </location>
</feature>
<reference evidence="3" key="1">
    <citation type="submission" date="2022-07" db="EMBL/GenBank/DDBJ databases">
        <title>Fungi with potential for degradation of polypropylene.</title>
        <authorList>
            <person name="Gostincar C."/>
        </authorList>
    </citation>
    <scope>NUCLEOTIDE SEQUENCE</scope>
    <source>
        <strain evidence="3">EXF-13308</strain>
    </source>
</reference>
<keyword evidence="4" id="KW-1185">Reference proteome</keyword>
<sequence length="705" mass="79622">MAAYPYKALSLPHETRVLTLSPGEGGDKLACGLSHMQIDSPGQYDALSYCWSKSVSHPPDIDFDEEYPVALYGEGINVARTVRLRDALGDRNLDSFYIRFGGVLPPEEAICDGVTIEIGGELARALRCMRDDKEPLRIWVDALCINQDDVQERNEHVKMMGSIYSRAAKVRVWLGDEIGIELHADWALSRISAICEEIFTPGSDPAEMTTKFLRHRNADGIEWDILGGFLRRSWFERSWVIQEVANAKEVTIQSGRFKLPWDFFHAVISILRHLRIDGVMNHPNGVKAVVMMGNLRQERKESNGAPVQQPLLELLEELRSFQSTIPADKIYALLGLVSPREEIAADYGKTSEEIFTDFAVQQLQTGSLDILTHCVFSPRPSVLHDLPSWVPDWTRPGAVEPFRIRGLRVTAAGDTKPQITCIDRASGTLKLKGRLLDTVDAVDDKAHIPWEETDDIFVIKPNPDGSPPEFQDPAQRNLRRNEEDRTRIKASIDNIMTTIVFPDSRFTWEQYEAAWRTFMCNQTRENEIPGPGYGPCWEQMMAYLSSRKHPGEILERMGAPNLPFPESQTPIFKRTSPSGSGARSTLSIRSGPNGDLEQILNDIDTTDDEKEEEHFAGMTRTMMGAHSRWCYRRRFYRSGSGRYGWTVHGARNGDAVVLFYGCDYPFILRDEGNGTYRIIGDCYIHGLMDGAGLGEEYPDKEFHLI</sequence>
<name>A0AA38VTB2_9PEZI</name>
<proteinExistence type="predicted"/>
<dbReference type="AlphaFoldDB" id="A0AA38VTB2"/>
<dbReference type="Pfam" id="PF06985">
    <property type="entry name" value="HET"/>
    <property type="match status" value="1"/>
</dbReference>
<feature type="region of interest" description="Disordered" evidence="1">
    <location>
        <begin position="572"/>
        <end position="593"/>
    </location>
</feature>
<dbReference type="PANTHER" id="PTHR24148:SF64">
    <property type="entry name" value="HETEROKARYON INCOMPATIBILITY DOMAIN-CONTAINING PROTEIN"/>
    <property type="match status" value="1"/>
</dbReference>
<feature type="region of interest" description="Disordered" evidence="1">
    <location>
        <begin position="462"/>
        <end position="483"/>
    </location>
</feature>